<evidence type="ECO:0000313" key="5">
    <source>
        <dbReference type="EMBL" id="KAG5653138.1"/>
    </source>
</evidence>
<organism evidence="5 6">
    <name type="scientific">Sphagnurus paluster</name>
    <dbReference type="NCBI Taxonomy" id="117069"/>
    <lineage>
        <taxon>Eukaryota</taxon>
        <taxon>Fungi</taxon>
        <taxon>Dikarya</taxon>
        <taxon>Basidiomycota</taxon>
        <taxon>Agaricomycotina</taxon>
        <taxon>Agaricomycetes</taxon>
        <taxon>Agaricomycetidae</taxon>
        <taxon>Agaricales</taxon>
        <taxon>Tricholomatineae</taxon>
        <taxon>Lyophyllaceae</taxon>
        <taxon>Sphagnurus</taxon>
    </lineage>
</organism>
<dbReference type="AlphaFoldDB" id="A0A9P7GN36"/>
<reference evidence="5" key="2">
    <citation type="submission" date="2021-10" db="EMBL/GenBank/DDBJ databases">
        <title>Phylogenomics reveals ancestral predisposition of the termite-cultivated fungus Termitomyces towards a domesticated lifestyle.</title>
        <authorList>
            <person name="Auxier B."/>
            <person name="Grum-Grzhimaylo A."/>
            <person name="Cardenas M.E."/>
            <person name="Lodge J.D."/>
            <person name="Laessoe T."/>
            <person name="Pedersen O."/>
            <person name="Smith M.E."/>
            <person name="Kuyper T.W."/>
            <person name="Franco-Molano E.A."/>
            <person name="Baroni T.J."/>
            <person name="Aanen D.K."/>
        </authorList>
    </citation>
    <scope>NUCLEOTIDE SEQUENCE</scope>
    <source>
        <strain evidence="5">D49</strain>
    </source>
</reference>
<evidence type="ECO:0000256" key="1">
    <source>
        <dbReference type="SAM" id="Coils"/>
    </source>
</evidence>
<evidence type="ECO:0000259" key="3">
    <source>
        <dbReference type="Pfam" id="PF10979"/>
    </source>
</evidence>
<dbReference type="EMBL" id="JABCKI010000072">
    <property type="protein sequence ID" value="KAG5653138.1"/>
    <property type="molecule type" value="Genomic_DNA"/>
</dbReference>
<evidence type="ECO:0000259" key="4">
    <source>
        <dbReference type="Pfam" id="PF23771"/>
    </source>
</evidence>
<feature type="coiled-coil region" evidence="1">
    <location>
        <begin position="256"/>
        <end position="298"/>
    </location>
</feature>
<proteinExistence type="predicted"/>
<feature type="compositionally biased region" description="Polar residues" evidence="2">
    <location>
        <begin position="417"/>
        <end position="427"/>
    </location>
</feature>
<feature type="domain" description="DUF7168" evidence="4">
    <location>
        <begin position="141"/>
        <end position="193"/>
    </location>
</feature>
<gene>
    <name evidence="5" type="ORF">H0H81_002130</name>
</gene>
<feature type="compositionally biased region" description="Acidic residues" evidence="2">
    <location>
        <begin position="16"/>
        <end position="34"/>
    </location>
</feature>
<dbReference type="Pfam" id="PF23771">
    <property type="entry name" value="DUF7168"/>
    <property type="match status" value="2"/>
</dbReference>
<keyword evidence="1" id="KW-0175">Coiled coil</keyword>
<keyword evidence="6" id="KW-1185">Reference proteome</keyword>
<dbReference type="InterPro" id="IPR055592">
    <property type="entry name" value="DUF7168"/>
</dbReference>
<dbReference type="OrthoDB" id="3067443at2759"/>
<sequence length="529" mass="58832">MVKSECYEAESVYYTSEDEWSEDGFPEEESDDSDYQAPSRTGSKRKRVTKSLSARAPRKIKAPKNPPYVAKVTDTATSPVLDAAESTSRAMKLAAHPGTGENEAQAAMRMATKLMQSQNLTQADLIANETAEERSTRAGHSSVKITSTASKKVSNRQWYGVASNAACEAFDVQVYSQKPRDKSYLDWVFYGLADVRSTFFFQLNNQLISFFRMQNTVAAALAFEMLHNQIEKWTIENKAELKGRAAGNSYRHGVAERVLQDALKENKKAIRQAEADEKKRLQQEAAEAEAARAAELARLATPATASSVSPQEQERPQLFSSVEDDKDSEKVKCIVDPSGGSNLDENTSELPHLEQDTHNGEPPFSIDMYHDTMPADFDDDSDGDNGAADLDLDALEKKIQSSYNPLGPSAHNDSRSHAPSGSTTMGTQRVAKSPSVKNEISIEPVNGTVNDKPLDDMVPHWSSALQLRTFRDNAKSIAETYLKEIKIKLRKGRKLKELKHDKMAYRKGWRDGEKVDLKRRRIEGEAEKA</sequence>
<feature type="region of interest" description="Disordered" evidence="2">
    <location>
        <begin position="301"/>
        <end position="454"/>
    </location>
</feature>
<dbReference type="Proteomes" id="UP000717328">
    <property type="component" value="Unassembled WGS sequence"/>
</dbReference>
<evidence type="ECO:0000256" key="2">
    <source>
        <dbReference type="SAM" id="MobiDB-lite"/>
    </source>
</evidence>
<feature type="domain" description="DUF2786" evidence="3">
    <location>
        <begin position="92"/>
        <end position="122"/>
    </location>
</feature>
<reference evidence="5" key="1">
    <citation type="submission" date="2021-02" db="EMBL/GenBank/DDBJ databases">
        <authorList>
            <person name="Nieuwenhuis M."/>
            <person name="Van De Peppel L.J.J."/>
        </authorList>
    </citation>
    <scope>NUCLEOTIDE SEQUENCE</scope>
    <source>
        <strain evidence="5">D49</strain>
    </source>
</reference>
<dbReference type="Pfam" id="PF10979">
    <property type="entry name" value="DUF2786"/>
    <property type="match status" value="1"/>
</dbReference>
<dbReference type="InterPro" id="IPR024498">
    <property type="entry name" value="DUF2786"/>
</dbReference>
<feature type="compositionally biased region" description="Polar residues" evidence="2">
    <location>
        <begin position="339"/>
        <end position="349"/>
    </location>
</feature>
<feature type="region of interest" description="Disordered" evidence="2">
    <location>
        <begin position="1"/>
        <end position="70"/>
    </location>
</feature>
<protein>
    <submittedName>
        <fullName evidence="5">Uncharacterized protein</fullName>
    </submittedName>
</protein>
<comment type="caution">
    <text evidence="5">The sequence shown here is derived from an EMBL/GenBank/DDBJ whole genome shotgun (WGS) entry which is preliminary data.</text>
</comment>
<feature type="domain" description="DUF7168" evidence="4">
    <location>
        <begin position="214"/>
        <end position="289"/>
    </location>
</feature>
<evidence type="ECO:0000313" key="6">
    <source>
        <dbReference type="Proteomes" id="UP000717328"/>
    </source>
</evidence>
<name>A0A9P7GN36_9AGAR</name>
<accession>A0A9P7GN36</accession>